<feature type="signal peptide" evidence="1">
    <location>
        <begin position="1"/>
        <end position="22"/>
    </location>
</feature>
<reference evidence="2 3" key="1">
    <citation type="submission" date="2024-02" db="EMBL/GenBank/DDBJ databases">
        <title>Chromosome-scale genome assembly of the rough periwinkle Littorina saxatilis.</title>
        <authorList>
            <person name="De Jode A."/>
            <person name="Faria R."/>
            <person name="Formenti G."/>
            <person name="Sims Y."/>
            <person name="Smith T.P."/>
            <person name="Tracey A."/>
            <person name="Wood J.M.D."/>
            <person name="Zagrodzka Z.B."/>
            <person name="Johannesson K."/>
            <person name="Butlin R.K."/>
            <person name="Leder E.H."/>
        </authorList>
    </citation>
    <scope>NUCLEOTIDE SEQUENCE [LARGE SCALE GENOMIC DNA]</scope>
    <source>
        <strain evidence="2">Snail1</strain>
        <tissue evidence="2">Muscle</tissue>
    </source>
</reference>
<dbReference type="EMBL" id="JBAMIC010000012">
    <property type="protein sequence ID" value="KAK7099576.1"/>
    <property type="molecule type" value="Genomic_DNA"/>
</dbReference>
<dbReference type="Proteomes" id="UP001374579">
    <property type="component" value="Unassembled WGS sequence"/>
</dbReference>
<evidence type="ECO:0000313" key="3">
    <source>
        <dbReference type="Proteomes" id="UP001374579"/>
    </source>
</evidence>
<name>A0AAN9B6L8_9CAEN</name>
<proteinExistence type="predicted"/>
<dbReference type="AlphaFoldDB" id="A0AAN9B6L8"/>
<feature type="chain" id="PRO_5042932737" evidence="1">
    <location>
        <begin position="23"/>
        <end position="685"/>
    </location>
</feature>
<comment type="caution">
    <text evidence="2">The sequence shown here is derived from an EMBL/GenBank/DDBJ whole genome shotgun (WGS) entry which is preliminary data.</text>
</comment>
<sequence length="685" mass="74295">MWTAAVFVGGVFFALAISRAEGQYIHFNLTDGDCSENSTVASQCSSAYQNAIGLASTFDYYTIELDCILMTETIACIETALCHCDFSSDHPQLEAGYRTAMILYHYFNNLTQCSNETYGDSIQSDVFGAVDVTEGVNCSMYNRTAGDLSLSLAVSQIGAVQEVEALCAGVQECYVQYDRGLERALYRKNWPEFCQQNALLLECLVNVSCECGQSAHETVVGMVNTERQIYRQSCAAIVEFGTITEIGIRCPGADLCDSPDPSFDCLKAFEQTATTAATLPEYCTSLYALANCTEDLACQCGFYQEPGYYRSLAISKHNYIELSNCEPVTGPFPNHTGFDCGTDNRFSEAEKILSIALAEPAYVATEEASCPGIKACYDVANAKSSEAHRMKDLTEICMVDSERISCVEAAYCHCGRLNEPAVYNRLYEERLNQGNLCYAAADFPALTRCRGTSTCQQSDPLAVCQAEYVYDSTIAGSNYELQCRSTKNYITCTEQVGCACGLLSDATSAEAATVYNFTTLSLKIYDDSGCPRLSGGISPDEEGITCAGEPNDATRKRLVLSYADSSEVAALAGQCKDVRGCFDTHDTVKGSALVSRNYNQLCQAQATLFDCVDKAYCGCKLNGTAMVESYITTQITAHEEYCANISPISRKPCLSGSEPTGSAERMSVTSVVALLTLLATVIVKS</sequence>
<keyword evidence="3" id="KW-1185">Reference proteome</keyword>
<keyword evidence="1" id="KW-0732">Signal</keyword>
<evidence type="ECO:0000313" key="2">
    <source>
        <dbReference type="EMBL" id="KAK7099576.1"/>
    </source>
</evidence>
<evidence type="ECO:0000256" key="1">
    <source>
        <dbReference type="SAM" id="SignalP"/>
    </source>
</evidence>
<organism evidence="2 3">
    <name type="scientific">Littorina saxatilis</name>
    <dbReference type="NCBI Taxonomy" id="31220"/>
    <lineage>
        <taxon>Eukaryota</taxon>
        <taxon>Metazoa</taxon>
        <taxon>Spiralia</taxon>
        <taxon>Lophotrochozoa</taxon>
        <taxon>Mollusca</taxon>
        <taxon>Gastropoda</taxon>
        <taxon>Caenogastropoda</taxon>
        <taxon>Littorinimorpha</taxon>
        <taxon>Littorinoidea</taxon>
        <taxon>Littorinidae</taxon>
        <taxon>Littorina</taxon>
    </lineage>
</organism>
<accession>A0AAN9B6L8</accession>
<protein>
    <submittedName>
        <fullName evidence="2">Uncharacterized protein</fullName>
    </submittedName>
</protein>
<gene>
    <name evidence="2" type="ORF">V1264_003698</name>
</gene>